<dbReference type="AlphaFoldDB" id="A0A7S4KRZ2"/>
<sequence>MAENDGTPLPIIVRVGEEEATLEGPPPDTMLELEEKTRHALGYGAGAKFCFKWIDEEEDMIMLGSDEELKESLSSVSKSQRKLVFVGEISGDTSKVAPHAPPVQEDLDADHAVEYDGEVEGWILLKKRQDKESMSMASSVISSVSEQERQAEKESQEVAAAEEKFQQLEQDQKLAARLADEMEQAEKAQLQEQENVMLPSAATMKMLTRIMDDAHRWQERWKNSCASRTNKEKGNRVRKRRMSRRRGRPHASSRPPSKTKMTSGIPSTRKLGRKFCNSLRWDSVKTTRCSSKCWRIITWICRQHVRLLLQKPLVVCRVESVRGECAS</sequence>
<dbReference type="CDD" id="cd05992">
    <property type="entry name" value="PB1"/>
    <property type="match status" value="1"/>
</dbReference>
<evidence type="ECO:0000259" key="2">
    <source>
        <dbReference type="Pfam" id="PF00564"/>
    </source>
</evidence>
<feature type="region of interest" description="Disordered" evidence="1">
    <location>
        <begin position="221"/>
        <end position="270"/>
    </location>
</feature>
<dbReference type="EMBL" id="HBKN01022169">
    <property type="protein sequence ID" value="CAE2303699.1"/>
    <property type="molecule type" value="Transcribed_RNA"/>
</dbReference>
<proteinExistence type="predicted"/>
<accession>A0A7S4KRZ2</accession>
<dbReference type="Pfam" id="PF00564">
    <property type="entry name" value="PB1"/>
    <property type="match status" value="1"/>
</dbReference>
<dbReference type="SUPFAM" id="SSF54277">
    <property type="entry name" value="CAD &amp; PB1 domains"/>
    <property type="match status" value="1"/>
</dbReference>
<evidence type="ECO:0000256" key="1">
    <source>
        <dbReference type="SAM" id="MobiDB-lite"/>
    </source>
</evidence>
<reference evidence="3" key="1">
    <citation type="submission" date="2021-01" db="EMBL/GenBank/DDBJ databases">
        <authorList>
            <person name="Corre E."/>
            <person name="Pelletier E."/>
            <person name="Niang G."/>
            <person name="Scheremetjew M."/>
            <person name="Finn R."/>
            <person name="Kale V."/>
            <person name="Holt S."/>
            <person name="Cochrane G."/>
            <person name="Meng A."/>
            <person name="Brown T."/>
            <person name="Cohen L."/>
        </authorList>
    </citation>
    <scope>NUCLEOTIDE SEQUENCE</scope>
    <source>
        <strain evidence="3">CCMP 2712</strain>
    </source>
</reference>
<feature type="compositionally biased region" description="Polar residues" evidence="1">
    <location>
        <begin position="254"/>
        <end position="266"/>
    </location>
</feature>
<feature type="compositionally biased region" description="Basic and acidic residues" evidence="1">
    <location>
        <begin position="146"/>
        <end position="158"/>
    </location>
</feature>
<gene>
    <name evidence="3" type="ORF">GTHE00462_LOCUS17387</name>
</gene>
<feature type="domain" description="PB1" evidence="2">
    <location>
        <begin position="22"/>
        <end position="82"/>
    </location>
</feature>
<feature type="region of interest" description="Disordered" evidence="1">
    <location>
        <begin position="138"/>
        <end position="158"/>
    </location>
</feature>
<organism evidence="3">
    <name type="scientific">Guillardia theta</name>
    <name type="common">Cryptophyte</name>
    <name type="synonym">Cryptomonas phi</name>
    <dbReference type="NCBI Taxonomy" id="55529"/>
    <lineage>
        <taxon>Eukaryota</taxon>
        <taxon>Cryptophyceae</taxon>
        <taxon>Pyrenomonadales</taxon>
        <taxon>Geminigeraceae</taxon>
        <taxon>Guillardia</taxon>
    </lineage>
</organism>
<dbReference type="Gene3D" id="3.10.20.90">
    <property type="entry name" value="Phosphatidylinositol 3-kinase Catalytic Subunit, Chain A, domain 1"/>
    <property type="match status" value="1"/>
</dbReference>
<evidence type="ECO:0000313" key="3">
    <source>
        <dbReference type="EMBL" id="CAE2303699.1"/>
    </source>
</evidence>
<feature type="compositionally biased region" description="Basic residues" evidence="1">
    <location>
        <begin position="236"/>
        <end position="251"/>
    </location>
</feature>
<name>A0A7S4KRZ2_GUITH</name>
<protein>
    <recommendedName>
        <fullName evidence="2">PB1 domain-containing protein</fullName>
    </recommendedName>
</protein>
<dbReference type="InterPro" id="IPR000270">
    <property type="entry name" value="PB1_dom"/>
</dbReference>